<keyword evidence="2" id="KW-0812">Transmembrane</keyword>
<reference evidence="4" key="1">
    <citation type="submission" date="2016-07" db="EMBL/GenBank/DDBJ databases">
        <title>Sequence Frankia sp. strain CcI1.17.</title>
        <authorList>
            <person name="Ghodhbane-Gtari F."/>
            <person name="Swanson E."/>
            <person name="Gueddou A."/>
            <person name="Morris K."/>
            <person name="Hezbri K."/>
            <person name="Ktari A."/>
            <person name="Nouioui I."/>
            <person name="Abebe-Akele F."/>
            <person name="Simpson S."/>
            <person name="Thomas K."/>
            <person name="Gtari M."/>
            <person name="Tisa L.S."/>
            <person name="Hurst S."/>
        </authorList>
    </citation>
    <scope>NUCLEOTIDE SEQUENCE [LARGE SCALE GENOMIC DNA]</scope>
    <source>
        <strain evidence="4">Cc1.17</strain>
    </source>
</reference>
<keyword evidence="2" id="KW-0472">Membrane</keyword>
<dbReference type="InterPro" id="IPR035197">
    <property type="entry name" value="DUF5313"/>
</dbReference>
<keyword evidence="4" id="KW-1185">Reference proteome</keyword>
<evidence type="ECO:0000256" key="1">
    <source>
        <dbReference type="SAM" id="MobiDB-lite"/>
    </source>
</evidence>
<proteinExistence type="predicted"/>
<organism evidence="3 4">
    <name type="scientific">Parafrankia colletiae</name>
    <dbReference type="NCBI Taxonomy" id="573497"/>
    <lineage>
        <taxon>Bacteria</taxon>
        <taxon>Bacillati</taxon>
        <taxon>Actinomycetota</taxon>
        <taxon>Actinomycetes</taxon>
        <taxon>Frankiales</taxon>
        <taxon>Frankiaceae</taxon>
        <taxon>Parafrankia</taxon>
    </lineage>
</organism>
<evidence type="ECO:0000256" key="2">
    <source>
        <dbReference type="SAM" id="Phobius"/>
    </source>
</evidence>
<comment type="caution">
    <text evidence="3">The sequence shown here is derived from an EMBL/GenBank/DDBJ whole genome shotgun (WGS) entry which is preliminary data.</text>
</comment>
<gene>
    <name evidence="3" type="ORF">CC117_25045</name>
</gene>
<sequence>MNGQGQHPDTDKTEAQVSGSQPAAAQPADERPADGGSGGGLAAAEQAPVASGQAPSALVDDAVVDPAEEPAGKAAEGPAGDAAGDVVGREAPPLGGRIHYLLGGTLPPRYSAWVSHDLTGPGWRYRQALRPFFLMLPFAVVFALLPGQVGVRVTIVVFLLLSGVGLGLATSGYFRNRRLEQHNFPPVFPPSD</sequence>
<feature type="transmembrane region" description="Helical" evidence="2">
    <location>
        <begin position="155"/>
        <end position="174"/>
    </location>
</feature>
<dbReference type="EMBL" id="MBLM01000139">
    <property type="protein sequence ID" value="OHV32345.1"/>
    <property type="molecule type" value="Genomic_DNA"/>
</dbReference>
<keyword evidence="2" id="KW-1133">Transmembrane helix</keyword>
<evidence type="ECO:0000313" key="4">
    <source>
        <dbReference type="Proteomes" id="UP000179627"/>
    </source>
</evidence>
<name>A0A1S1QGH3_9ACTN</name>
<dbReference type="Pfam" id="PF17240">
    <property type="entry name" value="DUF5313"/>
    <property type="match status" value="1"/>
</dbReference>
<evidence type="ECO:0000313" key="3">
    <source>
        <dbReference type="EMBL" id="OHV32345.1"/>
    </source>
</evidence>
<protein>
    <submittedName>
        <fullName evidence="3">Uncharacterized protein</fullName>
    </submittedName>
</protein>
<dbReference type="Proteomes" id="UP000179627">
    <property type="component" value="Unassembled WGS sequence"/>
</dbReference>
<feature type="compositionally biased region" description="Low complexity" evidence="1">
    <location>
        <begin position="72"/>
        <end position="85"/>
    </location>
</feature>
<feature type="transmembrane region" description="Helical" evidence="2">
    <location>
        <begin position="132"/>
        <end position="149"/>
    </location>
</feature>
<dbReference type="RefSeq" id="WP_071087890.1">
    <property type="nucleotide sequence ID" value="NZ_MBLM01000139.1"/>
</dbReference>
<feature type="region of interest" description="Disordered" evidence="1">
    <location>
        <begin position="1"/>
        <end position="88"/>
    </location>
</feature>
<dbReference type="AlphaFoldDB" id="A0A1S1QGH3"/>
<accession>A0A1S1QGH3</accession>